<dbReference type="InterPro" id="IPR051048">
    <property type="entry name" value="Peptidase_S8/S53_subtilisin"/>
</dbReference>
<keyword evidence="9" id="KW-0732">Signal</keyword>
<evidence type="ECO:0000256" key="7">
    <source>
        <dbReference type="PROSITE-ProRule" id="PRU01240"/>
    </source>
</evidence>
<keyword evidence="8" id="KW-0472">Membrane</keyword>
<organism evidence="11 12">
    <name type="scientific">Blastocystis sp. subtype 1 (strain ATCC 50177 / NandII)</name>
    <dbReference type="NCBI Taxonomy" id="478820"/>
    <lineage>
        <taxon>Eukaryota</taxon>
        <taxon>Sar</taxon>
        <taxon>Stramenopiles</taxon>
        <taxon>Bigyra</taxon>
        <taxon>Opalozoa</taxon>
        <taxon>Opalinata</taxon>
        <taxon>Blastocystidae</taxon>
        <taxon>Blastocystis</taxon>
    </lineage>
</organism>
<evidence type="ECO:0000259" key="10">
    <source>
        <dbReference type="Pfam" id="PF00082"/>
    </source>
</evidence>
<keyword evidence="8" id="KW-0812">Transmembrane</keyword>
<dbReference type="EMBL" id="LXWW01000189">
    <property type="protein sequence ID" value="OAO15001.1"/>
    <property type="molecule type" value="Genomic_DNA"/>
</dbReference>
<evidence type="ECO:0000256" key="1">
    <source>
        <dbReference type="ARBA" id="ARBA00011073"/>
    </source>
</evidence>
<comment type="caution">
    <text evidence="11">The sequence shown here is derived from an EMBL/GenBank/DDBJ whole genome shotgun (WGS) entry which is preliminary data.</text>
</comment>
<accession>A0A196SF93</accession>
<dbReference type="SUPFAM" id="SSF52743">
    <property type="entry name" value="Subtilisin-like"/>
    <property type="match status" value="1"/>
</dbReference>
<feature type="active site" description="Charge relay system" evidence="7">
    <location>
        <position position="328"/>
    </location>
</feature>
<keyword evidence="2 7" id="KW-0645">Protease</keyword>
<evidence type="ECO:0000256" key="9">
    <source>
        <dbReference type="SAM" id="SignalP"/>
    </source>
</evidence>
<dbReference type="Gene3D" id="2.60.120.380">
    <property type="match status" value="1"/>
</dbReference>
<dbReference type="PRINTS" id="PR00723">
    <property type="entry name" value="SUBTILISIN"/>
</dbReference>
<dbReference type="AlphaFoldDB" id="A0A196SF93"/>
<name>A0A196SF93_BLAHN</name>
<dbReference type="GO" id="GO:0006508">
    <property type="term" value="P:proteolysis"/>
    <property type="evidence" value="ECO:0007669"/>
    <property type="project" value="UniProtKB-KW"/>
</dbReference>
<keyword evidence="3 7" id="KW-0378">Hydrolase</keyword>
<evidence type="ECO:0000256" key="6">
    <source>
        <dbReference type="ARBA" id="ARBA00023619"/>
    </source>
</evidence>
<dbReference type="Pfam" id="PF00082">
    <property type="entry name" value="Peptidase_S8"/>
    <property type="match status" value="1"/>
</dbReference>
<dbReference type="PROSITE" id="PS00138">
    <property type="entry name" value="SUBTILASE_SER"/>
    <property type="match status" value="1"/>
</dbReference>
<feature type="active site" description="Charge relay system" evidence="7">
    <location>
        <position position="90"/>
    </location>
</feature>
<dbReference type="InterPro" id="IPR023828">
    <property type="entry name" value="Peptidase_S8_Ser-AS"/>
</dbReference>
<dbReference type="InterPro" id="IPR036852">
    <property type="entry name" value="Peptidase_S8/S53_dom_sf"/>
</dbReference>
<dbReference type="SUPFAM" id="SSF49785">
    <property type="entry name" value="Galactose-binding domain-like"/>
    <property type="match status" value="1"/>
</dbReference>
<dbReference type="InterPro" id="IPR034058">
    <property type="entry name" value="TagA/B/C/D_pept_dom"/>
</dbReference>
<protein>
    <recommendedName>
        <fullName evidence="6">subtilisin</fullName>
        <ecNumber evidence="6">3.4.21.62</ecNumber>
    </recommendedName>
</protein>
<dbReference type="STRING" id="478820.A0A196SF93"/>
<gene>
    <name evidence="11" type="ORF">AV274_3293</name>
</gene>
<feature type="transmembrane region" description="Helical" evidence="8">
    <location>
        <begin position="563"/>
        <end position="586"/>
    </location>
</feature>
<dbReference type="OrthoDB" id="10256524at2759"/>
<evidence type="ECO:0000256" key="2">
    <source>
        <dbReference type="ARBA" id="ARBA00022670"/>
    </source>
</evidence>
<keyword evidence="12" id="KW-1185">Reference proteome</keyword>
<dbReference type="PROSITE" id="PS51892">
    <property type="entry name" value="SUBTILASE"/>
    <property type="match status" value="1"/>
</dbReference>
<comment type="catalytic activity">
    <reaction evidence="5">
        <text>Hydrolysis of proteins with broad specificity for peptide bonds, and a preference for a large uncharged residue in P1. Hydrolyzes peptide amides.</text>
        <dbReference type="EC" id="3.4.21.62"/>
    </reaction>
</comment>
<evidence type="ECO:0000256" key="5">
    <source>
        <dbReference type="ARBA" id="ARBA00023529"/>
    </source>
</evidence>
<dbReference type="GO" id="GO:0004252">
    <property type="term" value="F:serine-type endopeptidase activity"/>
    <property type="evidence" value="ECO:0007669"/>
    <property type="project" value="UniProtKB-UniRule"/>
</dbReference>
<feature type="signal peptide" evidence="9">
    <location>
        <begin position="1"/>
        <end position="25"/>
    </location>
</feature>
<sequence>MPTKRRLSRSFILPFLLLVIALLKASIIETIEVKSSFKLMSLRDEPSGRRLNDHMRQFMTDGQYEEGAEEHKLLKKHNLDGSGVIVGIGDSGADTKSTFFFDKDHPVKMDEESLDLSHRKIVLYRNLGINTDMKDRSHGTHVVGMVAGQANNASMARFNGLASGARVAFVDIQGAGGVLAVRNNMETGYYPEFYDKGVRIASNSWGLILPLGYITMCRKTDSFLWRHNDMTVLFAAGNEGEDGFGTVAPPAFSKNVITVGAVYSTYLDIPDGQNYVTYFSSRGDNSKGRILPDLVSVGEAYSAKALNGTECGGHCDDHSDVIFMGGTSMATPATAGAVAVIQQYLNEGGYHGQKVEMRGSLMKALLIASTVPTKGYCDKDKTCHAHTKDHFMYEGHGRVQLDRVLRFDDSDFELFLYYGQINKKKKEFSIRVPLKAFTELKVVMAYTDYPAAWMSRDVLVNDVDLTVTDVDGKKVAYPNERNSADRENNVEVVKLTGAQLQQLCGETREVVVRVKKHSLSSKFQPVSIVIRGDFDFDGVTVEDDKTKDESDVPGTLPADMTDFWNSVLLVIAALVLIAGCIAGCCIQYRCYGQSKRTLPVQAVPLRM</sequence>
<dbReference type="CDD" id="cd04842">
    <property type="entry name" value="Peptidases_S8_Kp43_protease"/>
    <property type="match status" value="1"/>
</dbReference>
<dbReference type="InterPro" id="IPR008979">
    <property type="entry name" value="Galactose-bd-like_sf"/>
</dbReference>
<keyword evidence="8" id="KW-1133">Transmembrane helix</keyword>
<dbReference type="Gene3D" id="3.40.50.200">
    <property type="entry name" value="Peptidase S8/S53 domain"/>
    <property type="match status" value="1"/>
</dbReference>
<evidence type="ECO:0000313" key="12">
    <source>
        <dbReference type="Proteomes" id="UP000078348"/>
    </source>
</evidence>
<evidence type="ECO:0000313" key="11">
    <source>
        <dbReference type="EMBL" id="OAO15001.1"/>
    </source>
</evidence>
<keyword evidence="4 7" id="KW-0720">Serine protease</keyword>
<dbReference type="PANTHER" id="PTHR43399:SF4">
    <property type="entry name" value="CELL WALL-ASSOCIATED PROTEASE"/>
    <property type="match status" value="1"/>
</dbReference>
<dbReference type="EC" id="3.4.21.62" evidence="6"/>
<comment type="similarity">
    <text evidence="1 7">Belongs to the peptidase S8 family.</text>
</comment>
<reference evidence="11 12" key="1">
    <citation type="submission" date="2016-05" db="EMBL/GenBank/DDBJ databases">
        <title>Nuclear genome of Blastocystis sp. subtype 1 NandII.</title>
        <authorList>
            <person name="Gentekaki E."/>
            <person name="Curtis B."/>
            <person name="Stairs C."/>
            <person name="Eme L."/>
            <person name="Herman E."/>
            <person name="Klimes V."/>
            <person name="Arias M.C."/>
            <person name="Elias M."/>
            <person name="Hilliou F."/>
            <person name="Klute M."/>
            <person name="Malik S.-B."/>
            <person name="Pightling A."/>
            <person name="Rachubinski R."/>
            <person name="Salas D."/>
            <person name="Schlacht A."/>
            <person name="Suga H."/>
            <person name="Archibald J."/>
            <person name="Ball S.G."/>
            <person name="Clark G."/>
            <person name="Dacks J."/>
            <person name="Van Der Giezen M."/>
            <person name="Tsaousis A."/>
            <person name="Roger A."/>
        </authorList>
    </citation>
    <scope>NUCLEOTIDE SEQUENCE [LARGE SCALE GENOMIC DNA]</scope>
    <source>
        <strain evidence="12">ATCC 50177 / NandII</strain>
    </source>
</reference>
<evidence type="ECO:0000256" key="4">
    <source>
        <dbReference type="ARBA" id="ARBA00022825"/>
    </source>
</evidence>
<proteinExistence type="inferred from homology"/>
<dbReference type="PANTHER" id="PTHR43399">
    <property type="entry name" value="SUBTILISIN-RELATED"/>
    <property type="match status" value="1"/>
</dbReference>
<dbReference type="Proteomes" id="UP000078348">
    <property type="component" value="Unassembled WGS sequence"/>
</dbReference>
<evidence type="ECO:0000256" key="8">
    <source>
        <dbReference type="SAM" id="Phobius"/>
    </source>
</evidence>
<dbReference type="InterPro" id="IPR000209">
    <property type="entry name" value="Peptidase_S8/S53_dom"/>
</dbReference>
<feature type="domain" description="Peptidase S8/S53" evidence="10">
    <location>
        <begin position="81"/>
        <end position="370"/>
    </location>
</feature>
<feature type="chain" id="PRO_5008274586" description="subtilisin" evidence="9">
    <location>
        <begin position="26"/>
        <end position="607"/>
    </location>
</feature>
<feature type="active site" description="Charge relay system" evidence="7">
    <location>
        <position position="138"/>
    </location>
</feature>
<dbReference type="InterPro" id="IPR015500">
    <property type="entry name" value="Peptidase_S8_subtilisin-rel"/>
</dbReference>
<evidence type="ECO:0000256" key="3">
    <source>
        <dbReference type="ARBA" id="ARBA00022801"/>
    </source>
</evidence>